<protein>
    <submittedName>
        <fullName evidence="2">DUF6232 family protein</fullName>
    </submittedName>
</protein>
<keyword evidence="1" id="KW-1133">Transmembrane helix</keyword>
<sequence>MEEKDFYSNGNVSITNSRFIVGSTTYAMNGVTSVKRGETNPSKVAPIIMCIIGAIALINGTATSFLVGAILIILGVLWFRAIKPEYIVFLNSASGESQALSSKDRKYIDDVINALNNAIIHRG</sequence>
<organism evidence="2 3">
    <name type="scientific">Providencia zhijiangensis</name>
    <dbReference type="NCBI Taxonomy" id="3053982"/>
    <lineage>
        <taxon>Bacteria</taxon>
        <taxon>Pseudomonadati</taxon>
        <taxon>Pseudomonadota</taxon>
        <taxon>Gammaproteobacteria</taxon>
        <taxon>Enterobacterales</taxon>
        <taxon>Morganellaceae</taxon>
        <taxon>Providencia</taxon>
    </lineage>
</organism>
<keyword evidence="1" id="KW-0812">Transmembrane</keyword>
<dbReference type="InterPro" id="IPR045629">
    <property type="entry name" value="DUF6232"/>
</dbReference>
<evidence type="ECO:0000313" key="2">
    <source>
        <dbReference type="EMBL" id="WPA91873.1"/>
    </source>
</evidence>
<dbReference type="Proteomes" id="UP001302443">
    <property type="component" value="Chromosome"/>
</dbReference>
<reference evidence="2 3" key="1">
    <citation type="submission" date="2023-09" db="EMBL/GenBank/DDBJ databases">
        <title>Genomic Revisitation and Reclassification of the Genus Providencia.</title>
        <authorList>
            <person name="Dong X."/>
        </authorList>
    </citation>
    <scope>NUCLEOTIDE SEQUENCE [LARGE SCALE GENOMIC DNA]</scope>
    <source>
        <strain evidence="2 3">D4759</strain>
    </source>
</reference>
<feature type="transmembrane region" description="Helical" evidence="1">
    <location>
        <begin position="46"/>
        <end position="79"/>
    </location>
</feature>
<dbReference type="RefSeq" id="WP_224059396.1">
    <property type="nucleotide sequence ID" value="NZ_CP135990.1"/>
</dbReference>
<dbReference type="Pfam" id="PF19744">
    <property type="entry name" value="DUF6232"/>
    <property type="match status" value="1"/>
</dbReference>
<dbReference type="EMBL" id="CP135990">
    <property type="protein sequence ID" value="WPA91873.1"/>
    <property type="molecule type" value="Genomic_DNA"/>
</dbReference>
<name>A0ABZ0N315_9GAMM</name>
<gene>
    <name evidence="2" type="ORF">QS795_015595</name>
</gene>
<keyword evidence="3" id="KW-1185">Reference proteome</keyword>
<evidence type="ECO:0000256" key="1">
    <source>
        <dbReference type="SAM" id="Phobius"/>
    </source>
</evidence>
<evidence type="ECO:0000313" key="3">
    <source>
        <dbReference type="Proteomes" id="UP001302443"/>
    </source>
</evidence>
<keyword evidence="1" id="KW-0472">Membrane</keyword>
<proteinExistence type="predicted"/>
<accession>A0ABZ0N315</accession>